<dbReference type="InterPro" id="IPR027417">
    <property type="entry name" value="P-loop_NTPase"/>
</dbReference>
<dbReference type="GO" id="GO:0005737">
    <property type="term" value="C:cytoplasm"/>
    <property type="evidence" value="ECO:0007669"/>
    <property type="project" value="TreeGrafter"/>
</dbReference>
<feature type="compositionally biased region" description="Basic and acidic residues" evidence="5">
    <location>
        <begin position="560"/>
        <end position="573"/>
    </location>
</feature>
<dbReference type="Pfam" id="PF00271">
    <property type="entry name" value="Helicase_C"/>
    <property type="match status" value="1"/>
</dbReference>
<evidence type="ECO:0000256" key="2">
    <source>
        <dbReference type="ARBA" id="ARBA00022801"/>
    </source>
</evidence>
<dbReference type="Gene3D" id="3.40.50.300">
    <property type="entry name" value="P-loop containing nucleotide triphosphate hydrolases"/>
    <property type="match status" value="2"/>
</dbReference>
<dbReference type="GeneID" id="36587289"/>
<dbReference type="PANTHER" id="PTHR44533">
    <property type="entry name" value="DEAD/H RNA HELICASE, PUTATIVE-RELATED"/>
    <property type="match status" value="1"/>
</dbReference>
<dbReference type="InterPro" id="IPR052431">
    <property type="entry name" value="SKI2_subfamily_helicases"/>
</dbReference>
<evidence type="ECO:0000313" key="9">
    <source>
        <dbReference type="Proteomes" id="UP000235371"/>
    </source>
</evidence>
<dbReference type="GO" id="GO:0005524">
    <property type="term" value="F:ATP binding"/>
    <property type="evidence" value="ECO:0007669"/>
    <property type="project" value="UniProtKB-KW"/>
</dbReference>
<name>A0A2J6TTA6_9HELO</name>
<dbReference type="Pfam" id="PF26076">
    <property type="entry name" value="WHD_DDX60"/>
    <property type="match status" value="1"/>
</dbReference>
<dbReference type="SMART" id="SM00490">
    <property type="entry name" value="HELICc"/>
    <property type="match status" value="1"/>
</dbReference>
<feature type="region of interest" description="Disordered" evidence="5">
    <location>
        <begin position="1201"/>
        <end position="1234"/>
    </location>
</feature>
<evidence type="ECO:0000256" key="5">
    <source>
        <dbReference type="SAM" id="MobiDB-lite"/>
    </source>
</evidence>
<sequence>MAGHDDQDAPRGSNVILSWYDRTRPMFIDLVGDYAGKELFLVEGDSLLRVCFEDERIDFEDGFQLLHAVYVAERFLENLVKRHCQFHIAFFEENAELCMPPGTAGTRRSRYLLARSIIKRHLAVHLPDAHPNLQVNVFSSLKCSEFQEYLRLCPIHFVMAHDGSPKSITSAPAVNHLDADIMPADDDEKWTKILLRGMIRSFNVHRFNVALINRIEFRDSKAFTMIVESFIPRRQTKLTVDIEFADAIKEAKELLEKSWETSDIEASFEDQDLEKVSEAFSEEDLNESYCLVTYAVSKILKQQECDAFLASAFVLHSVIIKHIPLSQRRLPLITFDEEFEEQIESFLEAISEVCRNAVEDKRWNELMSNEEFDCDSIDLIDGRLFRAVMQAMCDNSLHGVVPRAAQPDWALLSGLVAELGDETLSLAGSIEPAFSKSTADKADFEGEVEELTVLPFTNSVFDKHLECIHVKTNASLAVRFGAMKIYRETTHWHNHRKPLNPKYAPAAKVSKWRNPLRTNQFYMKEMTTYAASLTGAKGKALEPETLTVGSKRLVKLVEEKPEKAAAKSRKDEAQDTPTQNKSGGGKKGTKKAAAGLSKKEQMIADNKERKGSSESDKAFTAWSTIMKGLDVISDDQDRYLRTVDYFNALDSAKTAFLEADIHTYMIQSLLNWWAMYCKVNKKAEGYFVVALIWTTFRAICTSTSPISKENIQHVTKLCTLLGITNALTSFDSTPIDRKLSFVFKYPPSAQDLRIDISQTELQLNYCGPYMDRMLDAKPDPRVSSFVPDGWQRDVLDQLDANKSVFVVAPTSAGKTFISFYAMEQVLRADNDGVLVYVAPTKALVNQIAAEIQGRFSKKFPVPGKGVWAIHTRDYRVNNSTGCQILVTVPHILQIMLLSPSNAKSWAPRVRRIIFDEIHSIGNSEDGVVWEQLLLLAPCPIVALSATVGNPEQFNDWLKDTQKALGSDLKMIQHSTRYSDLRKYMYEPPKVFQFSGLGKSYGVGLGLDGLLGFDAFHPASSLVDKSRGMPDDLALEPRDCLSLWKAMCKFQNSEYQVPESLNPEKALPACIRKADIFKWEKALKKLLLQWLADKNSPIDKVVKELTPTTSTLKLLTSDKALSSNSSASDGEYIDPYDLKSTTLPLLYQLHKRRALPAILFNYDRSQCERIAESVLKQLVAAETLWKEGPQWKKLMEGYEKYKEQKDKKSRKPTKPAKKTKGEDDEGGSKVDRMREESSDGASAFDLFDPEAPQEDFSFANPKALQKAELDEYIRALRWKNVKEDLLDLLRRGIGVHHAGMNRKYRQCVEMLFRRGFLRVVIATGTLSLGINMPCATVVFCGNSVYLTALNFRQAAGRSGRRGFDLLGNVVFQGISRERASRLLSSRLPELTGHFPITTTLVLRLFTLLHDSKSSPYAVRAVNSLLSQPRLYLGGQSFKEQVLHHLRFSIEYLRRNELLGPAGEPVNFTSCVSHLYYTENSSFAFHALLKGGYFHKLCADIDTKTSIVLDKLILVLCHLFGRRVCREVDNPEEAEMIKRSPSVVYLKPMPEDAAKILRKHNADTLDVFTTYVKTFAAQHLKEEERYLPLTHIPVGFVPPSANGKANGHAVPNGGAHPAKPAKDNENFEFLPSLPVPHARSTFVALSGLGDEFTTIDDLCSSTREGVFLESAVIPHLELHPDECRTPLNAYILDFYMHGSLDPLEKANGIRKADVWFLLNDFSMVLATIVTSIALHLGLGNDTDPEMLDVMGAGDAAENEADEKVAATIIPDALATSAATAQVATPIRKSKKVVDDWDAGEDALVAQEDYLKSEGLNGTGATDDEEYDKLMNVYKAFRQLKSAFDEKFHAIFA</sequence>
<dbReference type="CDD" id="cd18025">
    <property type="entry name" value="DEXHc_DDX60"/>
    <property type="match status" value="1"/>
</dbReference>
<dbReference type="Pfam" id="PF00270">
    <property type="entry name" value="DEAD"/>
    <property type="match status" value="1"/>
</dbReference>
<keyword evidence="3" id="KW-0347">Helicase</keyword>
<dbReference type="InterPro" id="IPR011545">
    <property type="entry name" value="DEAD/DEAH_box_helicase_dom"/>
</dbReference>
<feature type="domain" description="Helicase ATP-binding" evidence="6">
    <location>
        <begin position="795"/>
        <end position="965"/>
    </location>
</feature>
<evidence type="ECO:0000256" key="1">
    <source>
        <dbReference type="ARBA" id="ARBA00022741"/>
    </source>
</evidence>
<feature type="compositionally biased region" description="Basic and acidic residues" evidence="5">
    <location>
        <begin position="1225"/>
        <end position="1234"/>
    </location>
</feature>
<keyword evidence="1" id="KW-0547">Nucleotide-binding</keyword>
<dbReference type="PROSITE" id="PS51194">
    <property type="entry name" value="HELICASE_CTER"/>
    <property type="match status" value="1"/>
</dbReference>
<dbReference type="FunFam" id="3.40.50.300:FF:001039">
    <property type="entry name" value="ATP-dependent RNA helicase DDX60"/>
    <property type="match status" value="1"/>
</dbReference>
<dbReference type="GO" id="GO:0016787">
    <property type="term" value="F:hydrolase activity"/>
    <property type="evidence" value="ECO:0007669"/>
    <property type="project" value="UniProtKB-KW"/>
</dbReference>
<evidence type="ECO:0000259" key="6">
    <source>
        <dbReference type="PROSITE" id="PS51192"/>
    </source>
</evidence>
<evidence type="ECO:0000256" key="3">
    <source>
        <dbReference type="ARBA" id="ARBA00022806"/>
    </source>
</evidence>
<dbReference type="Proteomes" id="UP000235371">
    <property type="component" value="Unassembled WGS sequence"/>
</dbReference>
<dbReference type="GO" id="GO:0004386">
    <property type="term" value="F:helicase activity"/>
    <property type="evidence" value="ECO:0007669"/>
    <property type="project" value="UniProtKB-KW"/>
</dbReference>
<dbReference type="Pfam" id="PF23002">
    <property type="entry name" value="PIN-like_DDX60"/>
    <property type="match status" value="1"/>
</dbReference>
<feature type="compositionally biased region" description="Basic residues" evidence="5">
    <location>
        <begin position="1206"/>
        <end position="1217"/>
    </location>
</feature>
<dbReference type="PANTHER" id="PTHR44533:SF4">
    <property type="entry name" value="DEAD_H RNA HELICASE, PUTATIVE-RELATED"/>
    <property type="match status" value="1"/>
</dbReference>
<feature type="region of interest" description="Disordered" evidence="5">
    <location>
        <begin position="560"/>
        <end position="612"/>
    </location>
</feature>
<dbReference type="GO" id="GO:0003676">
    <property type="term" value="F:nucleic acid binding"/>
    <property type="evidence" value="ECO:0007669"/>
    <property type="project" value="InterPro"/>
</dbReference>
<proteinExistence type="predicted"/>
<evidence type="ECO:0000256" key="4">
    <source>
        <dbReference type="ARBA" id="ARBA00022840"/>
    </source>
</evidence>
<evidence type="ECO:0000259" key="7">
    <source>
        <dbReference type="PROSITE" id="PS51194"/>
    </source>
</evidence>
<keyword evidence="4" id="KW-0067">ATP-binding</keyword>
<dbReference type="InterPro" id="IPR059032">
    <property type="entry name" value="WHD_DDX60"/>
</dbReference>
<dbReference type="InterPro" id="IPR001650">
    <property type="entry name" value="Helicase_C-like"/>
</dbReference>
<dbReference type="InParanoid" id="A0A2J6TTA6"/>
<dbReference type="SMART" id="SM00487">
    <property type="entry name" value="DEXDc"/>
    <property type="match status" value="1"/>
</dbReference>
<dbReference type="InterPro" id="IPR055124">
    <property type="entry name" value="PIN-like_DDX60"/>
</dbReference>
<feature type="compositionally biased region" description="Basic and acidic residues" evidence="5">
    <location>
        <begin position="597"/>
        <end position="612"/>
    </location>
</feature>
<gene>
    <name evidence="8" type="ORF">K444DRAFT_607679</name>
</gene>
<keyword evidence="2 8" id="KW-0378">Hydrolase</keyword>
<keyword evidence="9" id="KW-1185">Reference proteome</keyword>
<dbReference type="SUPFAM" id="SSF52540">
    <property type="entry name" value="P-loop containing nucleoside triphosphate hydrolases"/>
    <property type="match status" value="1"/>
</dbReference>
<organism evidence="8 9">
    <name type="scientific">Hyaloscypha bicolor E</name>
    <dbReference type="NCBI Taxonomy" id="1095630"/>
    <lineage>
        <taxon>Eukaryota</taxon>
        <taxon>Fungi</taxon>
        <taxon>Dikarya</taxon>
        <taxon>Ascomycota</taxon>
        <taxon>Pezizomycotina</taxon>
        <taxon>Leotiomycetes</taxon>
        <taxon>Helotiales</taxon>
        <taxon>Hyaloscyphaceae</taxon>
        <taxon>Hyaloscypha</taxon>
        <taxon>Hyaloscypha bicolor</taxon>
    </lineage>
</organism>
<dbReference type="InterPro" id="IPR014001">
    <property type="entry name" value="Helicase_ATP-bd"/>
</dbReference>
<dbReference type="PROSITE" id="PS51192">
    <property type="entry name" value="HELICASE_ATP_BIND_1"/>
    <property type="match status" value="1"/>
</dbReference>
<evidence type="ECO:0000313" key="8">
    <source>
        <dbReference type="EMBL" id="PMD66246.1"/>
    </source>
</evidence>
<dbReference type="EMBL" id="KZ613745">
    <property type="protein sequence ID" value="PMD66246.1"/>
    <property type="molecule type" value="Genomic_DNA"/>
</dbReference>
<protein>
    <submittedName>
        <fullName evidence="8">P-loop containing nucleoside triphosphate hydrolase protein</fullName>
    </submittedName>
</protein>
<dbReference type="STRING" id="1095630.A0A2J6TTA6"/>
<accession>A0A2J6TTA6</accession>
<dbReference type="RefSeq" id="XP_024743150.1">
    <property type="nucleotide sequence ID" value="XM_024879212.1"/>
</dbReference>
<feature type="domain" description="Helicase C-terminal" evidence="7">
    <location>
        <begin position="1262"/>
        <end position="1407"/>
    </location>
</feature>
<dbReference type="OrthoDB" id="2320933at2759"/>
<reference evidence="8 9" key="1">
    <citation type="submission" date="2016-04" db="EMBL/GenBank/DDBJ databases">
        <title>A degradative enzymes factory behind the ericoid mycorrhizal symbiosis.</title>
        <authorList>
            <consortium name="DOE Joint Genome Institute"/>
            <person name="Martino E."/>
            <person name="Morin E."/>
            <person name="Grelet G."/>
            <person name="Kuo A."/>
            <person name="Kohler A."/>
            <person name="Daghino S."/>
            <person name="Barry K."/>
            <person name="Choi C."/>
            <person name="Cichocki N."/>
            <person name="Clum A."/>
            <person name="Copeland A."/>
            <person name="Hainaut M."/>
            <person name="Haridas S."/>
            <person name="Labutti K."/>
            <person name="Lindquist E."/>
            <person name="Lipzen A."/>
            <person name="Khouja H.-R."/>
            <person name="Murat C."/>
            <person name="Ohm R."/>
            <person name="Olson A."/>
            <person name="Spatafora J."/>
            <person name="Veneault-Fourrey C."/>
            <person name="Henrissat B."/>
            <person name="Grigoriev I."/>
            <person name="Martin F."/>
            <person name="Perotto S."/>
        </authorList>
    </citation>
    <scope>NUCLEOTIDE SEQUENCE [LARGE SCALE GENOMIC DNA]</scope>
    <source>
        <strain evidence="8 9">E</strain>
    </source>
</reference>